<evidence type="ECO:0000256" key="4">
    <source>
        <dbReference type="ARBA" id="ARBA00022989"/>
    </source>
</evidence>
<dbReference type="Proteomes" id="UP001595528">
    <property type="component" value="Unassembled WGS sequence"/>
</dbReference>
<comment type="subcellular location">
    <subcellularLocation>
        <location evidence="1">Cell membrane</location>
        <topology evidence="1">Multi-pass membrane protein</topology>
    </subcellularLocation>
</comment>
<evidence type="ECO:0000256" key="6">
    <source>
        <dbReference type="SAM" id="MobiDB-lite"/>
    </source>
</evidence>
<proteinExistence type="predicted"/>
<keyword evidence="9" id="KW-1185">Reference proteome</keyword>
<feature type="transmembrane region" description="Helical" evidence="7">
    <location>
        <begin position="259"/>
        <end position="284"/>
    </location>
</feature>
<evidence type="ECO:0000256" key="2">
    <source>
        <dbReference type="ARBA" id="ARBA00022475"/>
    </source>
</evidence>
<evidence type="ECO:0000256" key="5">
    <source>
        <dbReference type="ARBA" id="ARBA00023136"/>
    </source>
</evidence>
<feature type="transmembrane region" description="Helical" evidence="7">
    <location>
        <begin position="89"/>
        <end position="108"/>
    </location>
</feature>
<feature type="region of interest" description="Disordered" evidence="6">
    <location>
        <begin position="341"/>
        <end position="368"/>
    </location>
</feature>
<dbReference type="PANTHER" id="PTHR30482">
    <property type="entry name" value="HIGH-AFFINITY BRANCHED-CHAIN AMINO ACID TRANSPORT SYSTEM PERMEASE"/>
    <property type="match status" value="1"/>
</dbReference>
<comment type="caution">
    <text evidence="8">The sequence shown here is derived from an EMBL/GenBank/DDBJ whole genome shotgun (WGS) entry which is preliminary data.</text>
</comment>
<keyword evidence="5 7" id="KW-0472">Membrane</keyword>
<evidence type="ECO:0000256" key="3">
    <source>
        <dbReference type="ARBA" id="ARBA00022692"/>
    </source>
</evidence>
<feature type="transmembrane region" description="Helical" evidence="7">
    <location>
        <begin position="304"/>
        <end position="322"/>
    </location>
</feature>
<feature type="transmembrane region" description="Helical" evidence="7">
    <location>
        <begin position="7"/>
        <end position="28"/>
    </location>
</feature>
<dbReference type="EMBL" id="JBHRTR010000009">
    <property type="protein sequence ID" value="MFC3226235.1"/>
    <property type="molecule type" value="Genomic_DNA"/>
</dbReference>
<dbReference type="CDD" id="cd06581">
    <property type="entry name" value="TM_PBP1_LivM_like"/>
    <property type="match status" value="1"/>
</dbReference>
<protein>
    <submittedName>
        <fullName evidence="8">Branched-chain amino acid ABC transporter permease</fullName>
    </submittedName>
</protein>
<sequence>MRFSLEDAGTVVILGLGIILLVLGPTMIDLFELLTLTKYLILSLFAMSLAYIWGFGGIISFGQSAFFGLGGYAFGVAGLNMMGDTTTPLILSVLFAGGFAAALGYFMFYGRLTEVYMGIVTLVVTLILYKLIGHTAGSEYAIGQARLGGFNGMPSLPVMVDPFTGEEMWPETLFQVVLGLLLLVYVILKLIQKTRFGRVCLAIANNETRASLLGYDVRLHKVAMFAIGGGIAGLAGGLYASNEAFIDPNALTLIMSAQCLVWVMVGGVGSYIGPILACCALNYLAVWLGGVDWGMSGFELENQFIVGTILIVIVLALPKGLVPTIRDWIFPHWPHLRGPEARASGGGGGATAAPAATAPQAESGERPA</sequence>
<keyword evidence="3 7" id="KW-0812">Transmembrane</keyword>
<reference evidence="9" key="1">
    <citation type="journal article" date="2019" name="Int. J. Syst. Evol. Microbiol.">
        <title>The Global Catalogue of Microorganisms (GCM) 10K type strain sequencing project: providing services to taxonomists for standard genome sequencing and annotation.</title>
        <authorList>
            <consortium name="The Broad Institute Genomics Platform"/>
            <consortium name="The Broad Institute Genome Sequencing Center for Infectious Disease"/>
            <person name="Wu L."/>
            <person name="Ma J."/>
        </authorList>
    </citation>
    <scope>NUCLEOTIDE SEQUENCE [LARGE SCALE GENOMIC DNA]</scope>
    <source>
        <strain evidence="9">KCTC 42964</strain>
    </source>
</reference>
<dbReference type="Pfam" id="PF02653">
    <property type="entry name" value="BPD_transp_2"/>
    <property type="match status" value="1"/>
</dbReference>
<keyword evidence="2" id="KW-1003">Cell membrane</keyword>
<feature type="transmembrane region" description="Helical" evidence="7">
    <location>
        <begin position="172"/>
        <end position="191"/>
    </location>
</feature>
<evidence type="ECO:0000256" key="1">
    <source>
        <dbReference type="ARBA" id="ARBA00004651"/>
    </source>
</evidence>
<feature type="transmembrane region" description="Helical" evidence="7">
    <location>
        <begin position="115"/>
        <end position="132"/>
    </location>
</feature>
<dbReference type="InterPro" id="IPR001851">
    <property type="entry name" value="ABC_transp_permease"/>
</dbReference>
<feature type="compositionally biased region" description="Low complexity" evidence="6">
    <location>
        <begin position="351"/>
        <end position="362"/>
    </location>
</feature>
<gene>
    <name evidence="8" type="ORF">ACFOGJ_03285</name>
</gene>
<evidence type="ECO:0000313" key="8">
    <source>
        <dbReference type="EMBL" id="MFC3226235.1"/>
    </source>
</evidence>
<evidence type="ECO:0000313" key="9">
    <source>
        <dbReference type="Proteomes" id="UP001595528"/>
    </source>
</evidence>
<accession>A0ABV7KVG8</accession>
<name>A0ABV7KVG8_9PROT</name>
<dbReference type="InterPro" id="IPR043428">
    <property type="entry name" value="LivM-like"/>
</dbReference>
<keyword evidence="4 7" id="KW-1133">Transmembrane helix</keyword>
<organism evidence="8 9">
    <name type="scientific">Marinibaculum pumilum</name>
    <dbReference type="NCBI Taxonomy" id="1766165"/>
    <lineage>
        <taxon>Bacteria</taxon>
        <taxon>Pseudomonadati</taxon>
        <taxon>Pseudomonadota</taxon>
        <taxon>Alphaproteobacteria</taxon>
        <taxon>Rhodospirillales</taxon>
        <taxon>Rhodospirillaceae</taxon>
        <taxon>Marinibaculum</taxon>
    </lineage>
</organism>
<evidence type="ECO:0000256" key="7">
    <source>
        <dbReference type="SAM" id="Phobius"/>
    </source>
</evidence>
<dbReference type="PANTHER" id="PTHR30482:SF17">
    <property type="entry name" value="ABC TRANSPORTER ATP-BINDING PROTEIN"/>
    <property type="match status" value="1"/>
</dbReference>
<feature type="transmembrane region" description="Helical" evidence="7">
    <location>
        <begin position="40"/>
        <end position="59"/>
    </location>
</feature>
<dbReference type="RefSeq" id="WP_379898111.1">
    <property type="nucleotide sequence ID" value="NZ_JBHRTR010000009.1"/>
</dbReference>